<dbReference type="EMBL" id="BARU01009604">
    <property type="protein sequence ID" value="GAH39222.1"/>
    <property type="molecule type" value="Genomic_DNA"/>
</dbReference>
<accession>X1F2R0</accession>
<protein>
    <submittedName>
        <fullName evidence="1">Uncharacterized protein</fullName>
    </submittedName>
</protein>
<sequence>GRGVKIISLLTSVSRLTIPRKKTLGLRLRILPCLGEASLVIDGFID</sequence>
<reference evidence="1" key="1">
    <citation type="journal article" date="2014" name="Front. Microbiol.">
        <title>High frequency of phylogenetically diverse reductive dehalogenase-homologous genes in deep subseafloor sedimentary metagenomes.</title>
        <authorList>
            <person name="Kawai M."/>
            <person name="Futagami T."/>
            <person name="Toyoda A."/>
            <person name="Takaki Y."/>
            <person name="Nishi S."/>
            <person name="Hori S."/>
            <person name="Arai W."/>
            <person name="Tsubouchi T."/>
            <person name="Morono Y."/>
            <person name="Uchiyama I."/>
            <person name="Ito T."/>
            <person name="Fujiyama A."/>
            <person name="Inagaki F."/>
            <person name="Takami H."/>
        </authorList>
    </citation>
    <scope>NUCLEOTIDE SEQUENCE</scope>
    <source>
        <strain evidence="1">Expedition CK06-06</strain>
    </source>
</reference>
<gene>
    <name evidence="1" type="ORF">S03H2_18505</name>
</gene>
<feature type="non-terminal residue" evidence="1">
    <location>
        <position position="1"/>
    </location>
</feature>
<proteinExistence type="predicted"/>
<dbReference type="AlphaFoldDB" id="X1F2R0"/>
<evidence type="ECO:0000313" key="1">
    <source>
        <dbReference type="EMBL" id="GAH39222.1"/>
    </source>
</evidence>
<comment type="caution">
    <text evidence="1">The sequence shown here is derived from an EMBL/GenBank/DDBJ whole genome shotgun (WGS) entry which is preliminary data.</text>
</comment>
<name>X1F2R0_9ZZZZ</name>
<organism evidence="1">
    <name type="scientific">marine sediment metagenome</name>
    <dbReference type="NCBI Taxonomy" id="412755"/>
    <lineage>
        <taxon>unclassified sequences</taxon>
        <taxon>metagenomes</taxon>
        <taxon>ecological metagenomes</taxon>
    </lineage>
</organism>